<dbReference type="GO" id="GO:0006777">
    <property type="term" value="P:Mo-molybdopterin cofactor biosynthetic process"/>
    <property type="evidence" value="ECO:0007669"/>
    <property type="project" value="UniProtKB-UniRule"/>
</dbReference>
<dbReference type="PANTHER" id="PTHR10192">
    <property type="entry name" value="MOLYBDOPTERIN BIOSYNTHESIS PROTEIN"/>
    <property type="match status" value="1"/>
</dbReference>
<keyword evidence="14" id="KW-1185">Reference proteome</keyword>
<dbReference type="NCBIfam" id="NF045515">
    <property type="entry name" value="Glp_gephyrin"/>
    <property type="match status" value="1"/>
</dbReference>
<dbReference type="NCBIfam" id="TIGR00177">
    <property type="entry name" value="molyb_syn"/>
    <property type="match status" value="1"/>
</dbReference>
<keyword evidence="8 11" id="KW-0460">Magnesium</keyword>
<dbReference type="FunFam" id="3.40.980.10:FF:000004">
    <property type="entry name" value="Molybdopterin molybdenumtransferase"/>
    <property type="match status" value="1"/>
</dbReference>
<dbReference type="Gene3D" id="3.90.105.10">
    <property type="entry name" value="Molybdopterin biosynthesis moea protein, domain 2"/>
    <property type="match status" value="1"/>
</dbReference>
<dbReference type="Gene3D" id="2.170.190.11">
    <property type="entry name" value="Molybdopterin biosynthesis moea protein, domain 3"/>
    <property type="match status" value="1"/>
</dbReference>
<evidence type="ECO:0000256" key="6">
    <source>
        <dbReference type="ARBA" id="ARBA00022679"/>
    </source>
</evidence>
<dbReference type="PANTHER" id="PTHR10192:SF5">
    <property type="entry name" value="GEPHYRIN"/>
    <property type="match status" value="1"/>
</dbReference>
<evidence type="ECO:0000313" key="14">
    <source>
        <dbReference type="Proteomes" id="UP000030661"/>
    </source>
</evidence>
<dbReference type="InterPro" id="IPR001453">
    <property type="entry name" value="MoaB/Mog_dom"/>
</dbReference>
<evidence type="ECO:0000256" key="4">
    <source>
        <dbReference type="ARBA" id="ARBA00010763"/>
    </source>
</evidence>
<gene>
    <name evidence="13" type="ORF">U27_03629</name>
</gene>
<evidence type="ECO:0000256" key="2">
    <source>
        <dbReference type="ARBA" id="ARBA00002901"/>
    </source>
</evidence>
<dbReference type="PROSITE" id="PS01079">
    <property type="entry name" value="MOCF_BIOSYNTHESIS_2"/>
    <property type="match status" value="1"/>
</dbReference>
<dbReference type="AlphaFoldDB" id="A0A081BWG1"/>
<dbReference type="GO" id="GO:0061599">
    <property type="term" value="F:molybdopterin molybdotransferase activity"/>
    <property type="evidence" value="ECO:0007669"/>
    <property type="project" value="UniProtKB-UniRule"/>
</dbReference>
<protein>
    <recommendedName>
        <fullName evidence="11">Molybdopterin molybdenumtransferase</fullName>
        <ecNumber evidence="11">2.10.1.1</ecNumber>
    </recommendedName>
</protein>
<keyword evidence="9 11" id="KW-0501">Molybdenum cofactor biosynthesis</keyword>
<dbReference type="InterPro" id="IPR036425">
    <property type="entry name" value="MoaB/Mog-like_dom_sf"/>
</dbReference>
<dbReference type="Pfam" id="PF00994">
    <property type="entry name" value="MoCF_biosynth"/>
    <property type="match status" value="1"/>
</dbReference>
<evidence type="ECO:0000256" key="10">
    <source>
        <dbReference type="ARBA" id="ARBA00047317"/>
    </source>
</evidence>
<dbReference type="EC" id="2.10.1.1" evidence="11"/>
<dbReference type="InterPro" id="IPR036688">
    <property type="entry name" value="MoeA_C_domain_IV_sf"/>
</dbReference>
<accession>A0A081BWG1</accession>
<evidence type="ECO:0000256" key="3">
    <source>
        <dbReference type="ARBA" id="ARBA00005046"/>
    </source>
</evidence>
<keyword evidence="6 11" id="KW-0808">Transferase</keyword>
<dbReference type="InterPro" id="IPR005111">
    <property type="entry name" value="MoeA_C_domain_IV"/>
</dbReference>
<comment type="catalytic activity">
    <reaction evidence="10">
        <text>adenylyl-molybdopterin + molybdate = Mo-molybdopterin + AMP + H(+)</text>
        <dbReference type="Rhea" id="RHEA:35047"/>
        <dbReference type="ChEBI" id="CHEBI:15378"/>
        <dbReference type="ChEBI" id="CHEBI:36264"/>
        <dbReference type="ChEBI" id="CHEBI:62727"/>
        <dbReference type="ChEBI" id="CHEBI:71302"/>
        <dbReference type="ChEBI" id="CHEBI:456215"/>
        <dbReference type="EC" id="2.10.1.1"/>
    </reaction>
</comment>
<dbReference type="GO" id="GO:0046872">
    <property type="term" value="F:metal ion binding"/>
    <property type="evidence" value="ECO:0007669"/>
    <property type="project" value="UniProtKB-UniRule"/>
</dbReference>
<dbReference type="HOGENOM" id="CLU_010186_7_2_0"/>
<sequence>MIAVQEALERILTHTHRLSVEEQCLGDCLYQALAEDIIAERDIPPVSNSAVDGYGLRAEDTLIVDSSDHIVALKVVDMVPAGAISQTVIEPGQAVQIMTGASIPQGVNAVVMVEDTERSADMVFVTKRLNQGENIRAAGEDVRQGEVILKEGTLLKPACIGMLAALGKSAVNVVRRANVGIVSTGDELIELGEPVTDGRIYDYNAYSLAALIRKYYGIPVSYGIARDDRQDLAAKISTALMQSDIVMISGGVSMGDRDYVKEVLVELGAHIHFWRVACKPGRPLVFATWNNRLIFGLPGNPVSVMVAFEEFVRPAMLKAMGYSSLQKIAIWAELKEDIHKKPGRTHFMRGKLKRQGERFFVSFTGEQGSGILSSMVRGNCLIHVPQHVSSLSKGNKVLVQILDVEEVPQEDDQSLQEENIKLMPGGT</sequence>
<comment type="cofactor">
    <cofactor evidence="1 11">
        <name>Mg(2+)</name>
        <dbReference type="ChEBI" id="CHEBI:18420"/>
    </cofactor>
</comment>
<dbReference type="Pfam" id="PF03453">
    <property type="entry name" value="MoeA_N"/>
    <property type="match status" value="1"/>
</dbReference>
<proteinExistence type="inferred from homology"/>
<keyword evidence="7 11" id="KW-0479">Metal-binding</keyword>
<dbReference type="SMART" id="SM00852">
    <property type="entry name" value="MoCF_biosynth"/>
    <property type="match status" value="1"/>
</dbReference>
<dbReference type="FunFam" id="2.170.190.11:FF:000001">
    <property type="entry name" value="Molybdopterin molybdenumtransferase"/>
    <property type="match status" value="1"/>
</dbReference>
<organism evidence="13">
    <name type="scientific">Vecturithrix granuli</name>
    <dbReference type="NCBI Taxonomy" id="1499967"/>
    <lineage>
        <taxon>Bacteria</taxon>
        <taxon>Candidatus Moduliflexota</taxon>
        <taxon>Candidatus Vecturitrichia</taxon>
        <taxon>Candidatus Vecturitrichales</taxon>
        <taxon>Candidatus Vecturitrichaceae</taxon>
        <taxon>Candidatus Vecturithrix</taxon>
    </lineage>
</organism>
<evidence type="ECO:0000256" key="8">
    <source>
        <dbReference type="ARBA" id="ARBA00022842"/>
    </source>
</evidence>
<dbReference type="GO" id="GO:0005829">
    <property type="term" value="C:cytosol"/>
    <property type="evidence" value="ECO:0007669"/>
    <property type="project" value="TreeGrafter"/>
</dbReference>
<dbReference type="UniPathway" id="UPA00344"/>
<dbReference type="Pfam" id="PF03454">
    <property type="entry name" value="MoeA_C"/>
    <property type="match status" value="1"/>
</dbReference>
<reference evidence="13" key="1">
    <citation type="journal article" date="2015" name="PeerJ">
        <title>First genomic representation of candidate bacterial phylum KSB3 points to enhanced environmental sensing as a trigger of wastewater bulking.</title>
        <authorList>
            <person name="Sekiguchi Y."/>
            <person name="Ohashi A."/>
            <person name="Parks D.H."/>
            <person name="Yamauchi T."/>
            <person name="Tyson G.W."/>
            <person name="Hugenholtz P."/>
        </authorList>
    </citation>
    <scope>NUCLEOTIDE SEQUENCE [LARGE SCALE GENOMIC DNA]</scope>
</reference>
<comment type="similarity">
    <text evidence="4 11">Belongs to the MoeA family.</text>
</comment>
<dbReference type="EMBL" id="DF820465">
    <property type="protein sequence ID" value="GAK56666.1"/>
    <property type="molecule type" value="Genomic_DNA"/>
</dbReference>
<evidence type="ECO:0000259" key="12">
    <source>
        <dbReference type="SMART" id="SM00852"/>
    </source>
</evidence>
<dbReference type="InterPro" id="IPR038987">
    <property type="entry name" value="MoeA-like"/>
</dbReference>
<dbReference type="Gene3D" id="3.40.980.10">
    <property type="entry name" value="MoaB/Mog-like domain"/>
    <property type="match status" value="1"/>
</dbReference>
<dbReference type="CDD" id="cd00887">
    <property type="entry name" value="MoeA"/>
    <property type="match status" value="1"/>
</dbReference>
<dbReference type="SUPFAM" id="SSF63867">
    <property type="entry name" value="MoeA C-terminal domain-like"/>
    <property type="match status" value="1"/>
</dbReference>
<dbReference type="Gene3D" id="2.40.340.10">
    <property type="entry name" value="MoeA, C-terminal, domain IV"/>
    <property type="match status" value="1"/>
</dbReference>
<dbReference type="InterPro" id="IPR005110">
    <property type="entry name" value="MoeA_linker/N"/>
</dbReference>
<evidence type="ECO:0000256" key="7">
    <source>
        <dbReference type="ARBA" id="ARBA00022723"/>
    </source>
</evidence>
<evidence type="ECO:0000256" key="11">
    <source>
        <dbReference type="RuleBase" id="RU365090"/>
    </source>
</evidence>
<dbReference type="Proteomes" id="UP000030661">
    <property type="component" value="Unassembled WGS sequence"/>
</dbReference>
<dbReference type="SUPFAM" id="SSF63882">
    <property type="entry name" value="MoeA N-terminal region -like"/>
    <property type="match status" value="1"/>
</dbReference>
<evidence type="ECO:0000256" key="1">
    <source>
        <dbReference type="ARBA" id="ARBA00001946"/>
    </source>
</evidence>
<evidence type="ECO:0000256" key="9">
    <source>
        <dbReference type="ARBA" id="ARBA00023150"/>
    </source>
</evidence>
<feature type="domain" description="MoaB/Mog" evidence="12">
    <location>
        <begin position="180"/>
        <end position="318"/>
    </location>
</feature>
<name>A0A081BWG1_VECG1</name>
<dbReference type="SUPFAM" id="SSF53218">
    <property type="entry name" value="Molybdenum cofactor biosynthesis proteins"/>
    <property type="match status" value="1"/>
</dbReference>
<evidence type="ECO:0000256" key="5">
    <source>
        <dbReference type="ARBA" id="ARBA00022505"/>
    </source>
</evidence>
<comment type="function">
    <text evidence="2 11">Catalyzes the insertion of molybdate into adenylated molybdopterin with the concomitant release of AMP.</text>
</comment>
<keyword evidence="5 11" id="KW-0500">Molybdenum</keyword>
<dbReference type="InterPro" id="IPR036135">
    <property type="entry name" value="MoeA_linker/N_sf"/>
</dbReference>
<comment type="pathway">
    <text evidence="3 11">Cofactor biosynthesis; molybdopterin biosynthesis.</text>
</comment>
<evidence type="ECO:0000313" key="13">
    <source>
        <dbReference type="EMBL" id="GAK56666.1"/>
    </source>
</evidence>
<dbReference type="eggNOG" id="COG0303">
    <property type="taxonomic scope" value="Bacteria"/>
</dbReference>
<dbReference type="InterPro" id="IPR008284">
    <property type="entry name" value="MoCF_biosynth_CS"/>
</dbReference>
<dbReference type="STRING" id="1499967.U27_03629"/>